<proteinExistence type="inferred from homology"/>
<protein>
    <recommendedName>
        <fullName evidence="1">Dipeptidase</fullName>
        <ecNumber evidence="1">3.4.-.-</ecNumber>
    </recommendedName>
</protein>
<evidence type="ECO:0000313" key="4">
    <source>
        <dbReference type="Proteomes" id="UP001623290"/>
    </source>
</evidence>
<keyword evidence="3" id="KW-0614">Plasmid</keyword>
<keyword evidence="1 3" id="KW-0224">Dipeptidase</keyword>
<feature type="compositionally biased region" description="Basic and acidic residues" evidence="2">
    <location>
        <begin position="437"/>
        <end position="451"/>
    </location>
</feature>
<keyword evidence="1" id="KW-0645">Protease</keyword>
<accession>A0ABZ1E5U9</accession>
<sequence>MCDTILVLGSLTQDGRSYFAKNSDRAPNEAQYLTKVEAARHAPDARVQATYVDLPQVGHTYACIGSRPWWIWGFEHGVNEHGLTIGNEAVWSRLAADQGPNLLGMDLLRLTLERARDADEGLTVLTGLIETYGQGGHAALTHEMVYHNAFLLADGRSGWVVESAGRHWVAREVTQWAAISNVYSIGRDYDLISDQAEAFATEQGWHPAGTPFDWARAYTDSTRANLPACHARLAMSRAKVAGLPKGRIGLTEMIDVLRDHGGDPDRHPAAGGQACVCMHGVSASSGSETAASMIVALPTTPQTPREIWVSLASPCLSGFIPVWLDTDLPKGWSQPAHHTDPDQWWDIERLQRLIDPDYTSLARGLRAQFNGMTHKARAELSLASKADAATRNAVSQRAARSYREIVDAGLQDRADRPRSPDPRGDYLADINRAIPRTSRDAREDLALHASP</sequence>
<dbReference type="GO" id="GO:0016805">
    <property type="term" value="F:dipeptidase activity"/>
    <property type="evidence" value="ECO:0007669"/>
    <property type="project" value="UniProtKB-KW"/>
</dbReference>
<dbReference type="PANTHER" id="PTHR12994">
    <property type="entry name" value="SECERNIN"/>
    <property type="match status" value="1"/>
</dbReference>
<dbReference type="Proteomes" id="UP001623290">
    <property type="component" value="Plasmid unnamed2"/>
</dbReference>
<name>A0ABZ1E5U9_9RHOB</name>
<dbReference type="Gene3D" id="3.60.60.10">
    <property type="entry name" value="Penicillin V Acylase, Chain A"/>
    <property type="match status" value="1"/>
</dbReference>
<comment type="similarity">
    <text evidence="1">Belongs to the peptidase C69 family.</text>
</comment>
<dbReference type="EMBL" id="CP135445">
    <property type="protein sequence ID" value="WRY35723.1"/>
    <property type="molecule type" value="Genomic_DNA"/>
</dbReference>
<dbReference type="Pfam" id="PF03577">
    <property type="entry name" value="Peptidase_C69"/>
    <property type="match status" value="1"/>
</dbReference>
<geneLocation type="plasmid" evidence="3 4">
    <name>unnamed2</name>
</geneLocation>
<dbReference type="RefSeq" id="WP_330629465.1">
    <property type="nucleotide sequence ID" value="NZ_CP135445.1"/>
</dbReference>
<feature type="region of interest" description="Disordered" evidence="2">
    <location>
        <begin position="408"/>
        <end position="451"/>
    </location>
</feature>
<gene>
    <name evidence="3" type="ORF">RPE78_15940</name>
</gene>
<dbReference type="EC" id="3.4.-.-" evidence="1"/>
<comment type="catalytic activity">
    <reaction evidence="1">
        <text>an L-aminoacyl-L-amino acid + H2O = 2 an L-alpha-amino acid</text>
        <dbReference type="Rhea" id="RHEA:48940"/>
        <dbReference type="ChEBI" id="CHEBI:15377"/>
        <dbReference type="ChEBI" id="CHEBI:59869"/>
        <dbReference type="ChEBI" id="CHEBI:77460"/>
    </reaction>
</comment>
<organism evidence="3 4">
    <name type="scientific">Thioclava litoralis</name>
    <dbReference type="NCBI Taxonomy" id="3076557"/>
    <lineage>
        <taxon>Bacteria</taxon>
        <taxon>Pseudomonadati</taxon>
        <taxon>Pseudomonadota</taxon>
        <taxon>Alphaproteobacteria</taxon>
        <taxon>Rhodobacterales</taxon>
        <taxon>Paracoccaceae</taxon>
        <taxon>Thioclava</taxon>
    </lineage>
</organism>
<reference evidence="3 4" key="1">
    <citation type="submission" date="2023-09" db="EMBL/GenBank/DDBJ databases">
        <title>Thioclava shenzhenensis sp. nov., a multidrug resistant bacteria-antagonizing species isolated from coastal seawater.</title>
        <authorList>
            <person name="Long M."/>
        </authorList>
    </citation>
    <scope>NUCLEOTIDE SEQUENCE [LARGE SCALE GENOMIC DNA]</scope>
    <source>
        <strain evidence="3 4">FTW29</strain>
        <plasmid evidence="3 4">unnamed2</plasmid>
    </source>
</reference>
<dbReference type="PANTHER" id="PTHR12994:SF17">
    <property type="entry name" value="LD30995P"/>
    <property type="match status" value="1"/>
</dbReference>
<evidence type="ECO:0000256" key="2">
    <source>
        <dbReference type="SAM" id="MobiDB-lite"/>
    </source>
</evidence>
<feature type="compositionally biased region" description="Basic and acidic residues" evidence="2">
    <location>
        <begin position="408"/>
        <end position="426"/>
    </location>
</feature>
<evidence type="ECO:0000313" key="3">
    <source>
        <dbReference type="EMBL" id="WRY35723.1"/>
    </source>
</evidence>
<keyword evidence="1 3" id="KW-0378">Hydrolase</keyword>
<keyword evidence="4" id="KW-1185">Reference proteome</keyword>
<dbReference type="InterPro" id="IPR005322">
    <property type="entry name" value="Peptidase_C69"/>
</dbReference>
<evidence type="ECO:0000256" key="1">
    <source>
        <dbReference type="RuleBase" id="RU364089"/>
    </source>
</evidence>